<evidence type="ECO:0000313" key="1">
    <source>
        <dbReference type="EMBL" id="TWI01830.1"/>
    </source>
</evidence>
<comment type="caution">
    <text evidence="1">The sequence shown here is derived from an EMBL/GenBank/DDBJ whole genome shotgun (WGS) entry which is preliminary data.</text>
</comment>
<proteinExistence type="predicted"/>
<gene>
    <name evidence="1" type="ORF">IP90_02390</name>
</gene>
<accession>A0A562L2D8</accession>
<protein>
    <submittedName>
        <fullName evidence="1">Uncharacterized protein DUF3800</fullName>
    </submittedName>
</protein>
<reference evidence="1 2" key="1">
    <citation type="journal article" date="2015" name="Stand. Genomic Sci.">
        <title>Genomic Encyclopedia of Bacterial and Archaeal Type Strains, Phase III: the genomes of soil and plant-associated and newly described type strains.</title>
        <authorList>
            <person name="Whitman W.B."/>
            <person name="Woyke T."/>
            <person name="Klenk H.P."/>
            <person name="Zhou Y."/>
            <person name="Lilburn T.G."/>
            <person name="Beck B.J."/>
            <person name="De Vos P."/>
            <person name="Vandamme P."/>
            <person name="Eisen J.A."/>
            <person name="Garrity G."/>
            <person name="Hugenholtz P."/>
            <person name="Kyrpides N.C."/>
        </authorList>
    </citation>
    <scope>NUCLEOTIDE SEQUENCE [LARGE SCALE GENOMIC DNA]</scope>
    <source>
        <strain evidence="1 2">CGMCC 1.10821</strain>
    </source>
</reference>
<dbReference type="Proteomes" id="UP000315167">
    <property type="component" value="Unassembled WGS sequence"/>
</dbReference>
<name>A0A562L2D8_9GAMM</name>
<organism evidence="1 2">
    <name type="scientific">Luteimonas cucumeris</name>
    <dbReference type="NCBI Taxonomy" id="985012"/>
    <lineage>
        <taxon>Bacteria</taxon>
        <taxon>Pseudomonadati</taxon>
        <taxon>Pseudomonadota</taxon>
        <taxon>Gammaproteobacteria</taxon>
        <taxon>Lysobacterales</taxon>
        <taxon>Lysobacteraceae</taxon>
        <taxon>Luteimonas</taxon>
    </lineage>
</organism>
<dbReference type="RefSeq" id="WP_206751916.1">
    <property type="nucleotide sequence ID" value="NZ_VLKN01000005.1"/>
</dbReference>
<dbReference type="AlphaFoldDB" id="A0A562L2D8"/>
<evidence type="ECO:0000313" key="2">
    <source>
        <dbReference type="Proteomes" id="UP000315167"/>
    </source>
</evidence>
<keyword evidence="2" id="KW-1185">Reference proteome</keyword>
<sequence length="385" mass="43243">MERLHVFVDEYGDSHLDVSKPGVSSTYIVVALCVRDRALKHVMVQAEEIRKTFFQSGEMKSSSIGAKQGRRLHVMRALSKLDVFIIAYCARKTELDSCSGLSFKKSFVKFFASALYERVTRCGDDIHIVHDEHGSEQFQEELKAYLERKYARDLFSSTKFISKKSEENVLIQAADLFAGSLARIYDPIKSVQDNGELRAALGNSVSVTLWPSGKEVTSLPIGEHAREDDEVIRRYCVKRAQSYLEAYGQKDSDRDEMSRVIFLDALLAHHTLGEPGSFLSTRTLKREISSHLGEPVSDHRFRSVIVAKLRDADVIISSCAKGYRIPSSSEDLREFSAFSNSIIPPMVARLARARKGIREATLGRIDILADAELIELQKIADAVVY</sequence>
<dbReference type="Pfam" id="PF12686">
    <property type="entry name" value="DUF3800"/>
    <property type="match status" value="1"/>
</dbReference>
<dbReference type="InterPro" id="IPR024524">
    <property type="entry name" value="DUF3800"/>
</dbReference>
<dbReference type="EMBL" id="VLKN01000005">
    <property type="protein sequence ID" value="TWI01830.1"/>
    <property type="molecule type" value="Genomic_DNA"/>
</dbReference>